<gene>
    <name evidence="3" type="ORF">GCM10017786_08790</name>
</gene>
<feature type="transmembrane region" description="Helical" evidence="2">
    <location>
        <begin position="279"/>
        <end position="297"/>
    </location>
</feature>
<feature type="compositionally biased region" description="Low complexity" evidence="1">
    <location>
        <begin position="432"/>
        <end position="447"/>
    </location>
</feature>
<keyword evidence="2" id="KW-1133">Transmembrane helix</keyword>
<evidence type="ECO:0000256" key="1">
    <source>
        <dbReference type="SAM" id="MobiDB-lite"/>
    </source>
</evidence>
<protein>
    <submittedName>
        <fullName evidence="3">Uncharacterized protein</fullName>
    </submittedName>
</protein>
<feature type="region of interest" description="Disordered" evidence="1">
    <location>
        <begin position="87"/>
        <end position="131"/>
    </location>
</feature>
<feature type="transmembrane region" description="Helical" evidence="2">
    <location>
        <begin position="370"/>
        <end position="394"/>
    </location>
</feature>
<feature type="compositionally biased region" description="Pro residues" evidence="1">
    <location>
        <begin position="625"/>
        <end position="639"/>
    </location>
</feature>
<organism evidence="3 4">
    <name type="scientific">Amycolatopsis deserti</name>
    <dbReference type="NCBI Taxonomy" id="185696"/>
    <lineage>
        <taxon>Bacteria</taxon>
        <taxon>Bacillati</taxon>
        <taxon>Actinomycetota</taxon>
        <taxon>Actinomycetes</taxon>
        <taxon>Pseudonocardiales</taxon>
        <taxon>Pseudonocardiaceae</taxon>
        <taxon>Amycolatopsis</taxon>
    </lineage>
</organism>
<keyword evidence="2" id="KW-0472">Membrane</keyword>
<feature type="compositionally biased region" description="Basic residues" evidence="1">
    <location>
        <begin position="670"/>
        <end position="680"/>
    </location>
</feature>
<keyword evidence="4" id="KW-1185">Reference proteome</keyword>
<feature type="transmembrane region" description="Helical" evidence="2">
    <location>
        <begin position="245"/>
        <end position="267"/>
    </location>
</feature>
<sequence length="680" mass="70634">MGLAVSLVVLFGGTVAVAALNPGSSMAPPAAAQPLPLPTVEPCEPGSPLCSLPAPPTAPSLPEVPLPLPTEAPTSVTCLPGSLQDGCVPSSSTSPAPPCTGEGCIPQPGTTTPPTAPSGEQPDPSEETGDDCGLTNIGACITEVIDGFFRGIVESALNPLLELLSKTLLTTPTPDSLPRVGELWDNSWQILLVSYGLLVLIAGMIVMSYQTIQTRHSALEIAPRLAVGFLAGALSLWVATKGIQIANALVAAIMGGGLDASAAGAALRDLVMGSIKGGMWIVFIGLVLAGLLVALLVTYVVRVALTIILIVAAPLALMFHALPQTEGIAYWWWKAYGGCLAIQLGQSLTLITALKVFFTPGGFTLFGPTASGLINLLVALALMYILLKIPFWILGSIRGGGGRSLIGSLVRGFLAYKTFGLLGGGGGKPRTPRATGGSSRGGSSTRSAEPRSTAGGQYVLPLPGLRRTRPKPKPGPAPEPKSSRKSGRQLALPLGDDWPENKPVLGPGGQHRLPFDVPRAAPPAASTGAAGTSGRRTPRAPTGKQLELPFDPYQGNRPLRSGQYPLPLEGLRKVARPANPPPPPARRGTGRRVVQPPLPFDPYQGTRPTRSGQYPLPLDGLNRVPPKPAPPPPPNPRAPQPGRQLRLPLDLPKPAKTPRPRVTPPPPTATRRRKPGGSTS</sequence>
<reference evidence="4" key="1">
    <citation type="journal article" date="2019" name="Int. J. Syst. Evol. Microbiol.">
        <title>The Global Catalogue of Microorganisms (GCM) 10K type strain sequencing project: providing services to taxonomists for standard genome sequencing and annotation.</title>
        <authorList>
            <consortium name="The Broad Institute Genomics Platform"/>
            <consortium name="The Broad Institute Genome Sequencing Center for Infectious Disease"/>
            <person name="Wu L."/>
            <person name="Ma J."/>
        </authorList>
    </citation>
    <scope>NUCLEOTIDE SEQUENCE [LARGE SCALE GENOMIC DNA]</scope>
    <source>
        <strain evidence="4">CGMCC 4.7677</strain>
    </source>
</reference>
<feature type="transmembrane region" description="Helical" evidence="2">
    <location>
        <begin position="188"/>
        <end position="209"/>
    </location>
</feature>
<feature type="compositionally biased region" description="Low complexity" evidence="1">
    <location>
        <begin position="518"/>
        <end position="535"/>
    </location>
</feature>
<dbReference type="EMBL" id="BNAU01000001">
    <property type="protein sequence ID" value="GHE80805.1"/>
    <property type="molecule type" value="Genomic_DNA"/>
</dbReference>
<feature type="transmembrane region" description="Helical" evidence="2">
    <location>
        <begin position="335"/>
        <end position="358"/>
    </location>
</feature>
<dbReference type="Pfam" id="PF19590">
    <property type="entry name" value="TrbL_3"/>
    <property type="match status" value="1"/>
</dbReference>
<evidence type="ECO:0000256" key="2">
    <source>
        <dbReference type="SAM" id="Phobius"/>
    </source>
</evidence>
<keyword evidence="2" id="KW-0812">Transmembrane</keyword>
<dbReference type="InterPro" id="IPR045782">
    <property type="entry name" value="TrbL_3"/>
</dbReference>
<evidence type="ECO:0000313" key="3">
    <source>
        <dbReference type="EMBL" id="GHE80805.1"/>
    </source>
</evidence>
<evidence type="ECO:0000313" key="4">
    <source>
        <dbReference type="Proteomes" id="UP000605897"/>
    </source>
</evidence>
<feature type="region of interest" description="Disordered" evidence="1">
    <location>
        <begin position="424"/>
        <end position="680"/>
    </location>
</feature>
<dbReference type="Proteomes" id="UP000605897">
    <property type="component" value="Unassembled WGS sequence"/>
</dbReference>
<name>A0ABQ3IHI6_9PSEU</name>
<proteinExistence type="predicted"/>
<accession>A0ABQ3IHI6</accession>
<feature type="transmembrane region" description="Helical" evidence="2">
    <location>
        <begin position="221"/>
        <end position="239"/>
    </location>
</feature>
<feature type="transmembrane region" description="Helical" evidence="2">
    <location>
        <begin position="303"/>
        <end position="323"/>
    </location>
</feature>
<feature type="compositionally biased region" description="Pro residues" evidence="1">
    <location>
        <begin position="655"/>
        <end position="668"/>
    </location>
</feature>
<comment type="caution">
    <text evidence="3">The sequence shown here is derived from an EMBL/GenBank/DDBJ whole genome shotgun (WGS) entry which is preliminary data.</text>
</comment>